<keyword evidence="4" id="KW-1185">Reference proteome</keyword>
<keyword evidence="1" id="KW-0732">Signal</keyword>
<proteinExistence type="predicted"/>
<dbReference type="Proteomes" id="UP001560019">
    <property type="component" value="Unassembled WGS sequence"/>
</dbReference>
<accession>A0ABV3XUY8</accession>
<sequence>MICRPIFRLPAAASLALALAVAASVAYAPSALAQDRVDIRFEPGATSTAINGTVRGDEYIDYVVNARGGQTMVVSLAVTGTNGNGSAYFNILPAGQDYGGPFIGSSEGRRAEITVPSDGDWAIRVYLMGNDRDTGKTVGYSMDVYIAPSGAAGGSGSSSASMPSGPRAALPPNGPAFWDVRVTGSLNVRQAPSTSATIVARLPSGMRVENRGCLDNEGRTWCEIADGDASGWAVVDFLMPASGASGENTATADDGGGAMAGALPSDIPTVTGDVRVQFAPGTSGARYINRLGSGQAVTYVLNARDGQFLTVDLQGETRNLDYIIYVPSGNILDQASQSSFRYYGQLYQSGDHRVEVFYNGNQGTYADFAITFEIR</sequence>
<evidence type="ECO:0000313" key="3">
    <source>
        <dbReference type="EMBL" id="MEX5729157.1"/>
    </source>
</evidence>
<evidence type="ECO:0000256" key="1">
    <source>
        <dbReference type="SAM" id="SignalP"/>
    </source>
</evidence>
<dbReference type="Gene3D" id="2.60.120.380">
    <property type="match status" value="2"/>
</dbReference>
<dbReference type="InterPro" id="IPR003646">
    <property type="entry name" value="SH3-like_bac-type"/>
</dbReference>
<comment type="caution">
    <text evidence="3">The sequence shown here is derived from an EMBL/GenBank/DDBJ whole genome shotgun (WGS) entry which is preliminary data.</text>
</comment>
<feature type="domain" description="SH3b" evidence="2">
    <location>
        <begin position="185"/>
        <end position="237"/>
    </location>
</feature>
<organism evidence="3 4">
    <name type="scientific">Rhodovulum iodosum</name>
    <dbReference type="NCBI Taxonomy" id="68291"/>
    <lineage>
        <taxon>Bacteria</taxon>
        <taxon>Pseudomonadati</taxon>
        <taxon>Pseudomonadota</taxon>
        <taxon>Alphaproteobacteria</taxon>
        <taxon>Rhodobacterales</taxon>
        <taxon>Paracoccaceae</taxon>
        <taxon>Rhodovulum</taxon>
    </lineage>
</organism>
<dbReference type="Pfam" id="PF08239">
    <property type="entry name" value="SH3_3"/>
    <property type="match status" value="1"/>
</dbReference>
<gene>
    <name evidence="3" type="ORF">Ga0609869_002510</name>
</gene>
<feature type="signal peptide" evidence="1">
    <location>
        <begin position="1"/>
        <end position="33"/>
    </location>
</feature>
<evidence type="ECO:0000313" key="4">
    <source>
        <dbReference type="Proteomes" id="UP001560019"/>
    </source>
</evidence>
<feature type="chain" id="PRO_5046515001" description="SH3b domain-containing protein" evidence="1">
    <location>
        <begin position="34"/>
        <end position="375"/>
    </location>
</feature>
<evidence type="ECO:0000259" key="2">
    <source>
        <dbReference type="Pfam" id="PF08239"/>
    </source>
</evidence>
<protein>
    <recommendedName>
        <fullName evidence="2">SH3b domain-containing protein</fullName>
    </recommendedName>
</protein>
<dbReference type="EMBL" id="JBEHHI010000002">
    <property type="protein sequence ID" value="MEX5729157.1"/>
    <property type="molecule type" value="Genomic_DNA"/>
</dbReference>
<dbReference type="Gene3D" id="2.30.30.40">
    <property type="entry name" value="SH3 Domains"/>
    <property type="match status" value="1"/>
</dbReference>
<name>A0ABV3XUY8_9RHOB</name>
<reference evidence="3 4" key="1">
    <citation type="submission" date="2024-06" db="EMBL/GenBank/DDBJ databases">
        <title>Genome of Rhodovulum iodosum, a marine photoferrotroph.</title>
        <authorList>
            <person name="Bianchini G."/>
            <person name="Nikeleit V."/>
            <person name="Kappler A."/>
            <person name="Bryce C."/>
            <person name="Sanchez-Baracaldo P."/>
        </authorList>
    </citation>
    <scope>NUCLEOTIDE SEQUENCE [LARGE SCALE GENOMIC DNA]</scope>
    <source>
        <strain evidence="3 4">UT/N1</strain>
    </source>
</reference>